<proteinExistence type="predicted"/>
<dbReference type="OrthoDB" id="1750920at2759"/>
<organism evidence="2 3">
    <name type="scientific">Rhamnella rubrinervis</name>
    <dbReference type="NCBI Taxonomy" id="2594499"/>
    <lineage>
        <taxon>Eukaryota</taxon>
        <taxon>Viridiplantae</taxon>
        <taxon>Streptophyta</taxon>
        <taxon>Embryophyta</taxon>
        <taxon>Tracheophyta</taxon>
        <taxon>Spermatophyta</taxon>
        <taxon>Magnoliopsida</taxon>
        <taxon>eudicotyledons</taxon>
        <taxon>Gunneridae</taxon>
        <taxon>Pentapetalae</taxon>
        <taxon>rosids</taxon>
        <taxon>fabids</taxon>
        <taxon>Rosales</taxon>
        <taxon>Rhamnaceae</taxon>
        <taxon>rhamnoid group</taxon>
        <taxon>Rhamneae</taxon>
        <taxon>Rhamnella</taxon>
    </lineage>
</organism>
<feature type="compositionally biased region" description="Acidic residues" evidence="1">
    <location>
        <begin position="348"/>
        <end position="372"/>
    </location>
</feature>
<feature type="region of interest" description="Disordered" evidence="1">
    <location>
        <begin position="1"/>
        <end position="64"/>
    </location>
</feature>
<feature type="compositionally biased region" description="Basic and acidic residues" evidence="1">
    <location>
        <begin position="104"/>
        <end position="114"/>
    </location>
</feature>
<feature type="compositionally biased region" description="Polar residues" evidence="1">
    <location>
        <begin position="16"/>
        <end position="29"/>
    </location>
</feature>
<evidence type="ECO:0000313" key="3">
    <source>
        <dbReference type="Proteomes" id="UP000796880"/>
    </source>
</evidence>
<dbReference type="EMBL" id="VOIH02000002">
    <property type="protein sequence ID" value="KAF3454116.1"/>
    <property type="molecule type" value="Genomic_DNA"/>
</dbReference>
<feature type="region of interest" description="Disordered" evidence="1">
    <location>
        <begin position="322"/>
        <end position="372"/>
    </location>
</feature>
<dbReference type="Proteomes" id="UP000796880">
    <property type="component" value="Unassembled WGS sequence"/>
</dbReference>
<feature type="region of interest" description="Disordered" evidence="1">
    <location>
        <begin position="93"/>
        <end position="194"/>
    </location>
</feature>
<dbReference type="AlphaFoldDB" id="A0A8K0MPN9"/>
<feature type="compositionally biased region" description="Low complexity" evidence="1">
    <location>
        <begin position="125"/>
        <end position="135"/>
    </location>
</feature>
<reference evidence="2" key="1">
    <citation type="submission" date="2020-03" db="EMBL/GenBank/DDBJ databases">
        <title>A high-quality chromosome-level genome assembly of a woody plant with both climbing and erect habits, Rhamnella rubrinervis.</title>
        <authorList>
            <person name="Lu Z."/>
            <person name="Yang Y."/>
            <person name="Zhu X."/>
            <person name="Sun Y."/>
        </authorList>
    </citation>
    <scope>NUCLEOTIDE SEQUENCE</scope>
    <source>
        <strain evidence="2">BYM</strain>
        <tissue evidence="2">Leaf</tissue>
    </source>
</reference>
<evidence type="ECO:0000313" key="2">
    <source>
        <dbReference type="EMBL" id="KAF3454116.1"/>
    </source>
</evidence>
<name>A0A8K0MPN9_9ROSA</name>
<feature type="compositionally biased region" description="Polar residues" evidence="1">
    <location>
        <begin position="185"/>
        <end position="194"/>
    </location>
</feature>
<feature type="compositionally biased region" description="Pro residues" evidence="1">
    <location>
        <begin position="160"/>
        <end position="175"/>
    </location>
</feature>
<protein>
    <submittedName>
        <fullName evidence="2">Uncharacterized protein</fullName>
    </submittedName>
</protein>
<keyword evidence="3" id="KW-1185">Reference proteome</keyword>
<comment type="caution">
    <text evidence="2">The sequence shown here is derived from an EMBL/GenBank/DDBJ whole genome shotgun (WGS) entry which is preliminary data.</text>
</comment>
<evidence type="ECO:0000256" key="1">
    <source>
        <dbReference type="SAM" id="MobiDB-lite"/>
    </source>
</evidence>
<sequence>MESPGSDLAVEEQLVRKNSNRGASSSSGTPRPRQADKPNVETPTRTPSIRVDGPSGNRSGLITMRPVIIKTDIHSVFKQSDMSYLKERFDMPSQIKLSAPGPLERADSPRDREATKKKKKDKQAAAKGGASSASDKGQERPTLNVVVEPSSLPIAIPSGDSPPPKRPRRSSPPAPAQDKGKEKQTTSMLGLEDSSTIRSDSSLVGPIVDYLLTRHDRSLLREMTFDEVGLEAEQNALKLAQNARYLYDVVIKVDKTFKKKADSYNNAVAANKNLEESNLALKQTAEELEAPDFDYARVLWERMRGRVARWPRAKHIYKKATIAPSSKHQRHDRMLKVGQVKAGHSPGEDEGGQEDIEITSGEDEPDEGDAPP</sequence>
<accession>A0A8K0MPN9</accession>
<gene>
    <name evidence="2" type="ORF">FNV43_RR04563</name>
</gene>